<reference evidence="1" key="1">
    <citation type="submission" date="2020-07" db="EMBL/GenBank/DDBJ databases">
        <title>Vallitalea pronyensis genome.</title>
        <authorList>
            <person name="Postec A."/>
        </authorList>
    </citation>
    <scope>NUCLEOTIDE SEQUENCE</scope>
    <source>
        <strain evidence="1">FatNI3</strain>
    </source>
</reference>
<proteinExistence type="predicted"/>
<name>A0A8J8SJI8_9FIRM</name>
<gene>
    <name evidence="1" type="primary">mobC</name>
    <name evidence="1" type="ORF">HZI73_06955</name>
</gene>
<keyword evidence="2" id="KW-1185">Reference proteome</keyword>
<sequence>MTIYEGLKQHTYQLSKLGSNLNQVLILAHQGKLATIDIMPIKKEIYDIWQLLNKLK</sequence>
<dbReference type="Proteomes" id="UP000683246">
    <property type="component" value="Chromosome"/>
</dbReference>
<organism evidence="1 2">
    <name type="scientific">Vallitalea pronyensis</name>
    <dbReference type="NCBI Taxonomy" id="1348613"/>
    <lineage>
        <taxon>Bacteria</taxon>
        <taxon>Bacillati</taxon>
        <taxon>Bacillota</taxon>
        <taxon>Clostridia</taxon>
        <taxon>Lachnospirales</taxon>
        <taxon>Vallitaleaceae</taxon>
        <taxon>Vallitalea</taxon>
    </lineage>
</organism>
<dbReference type="EMBL" id="CP058649">
    <property type="protein sequence ID" value="QUI25618.1"/>
    <property type="molecule type" value="Genomic_DNA"/>
</dbReference>
<evidence type="ECO:0000313" key="2">
    <source>
        <dbReference type="Proteomes" id="UP000683246"/>
    </source>
</evidence>
<dbReference type="KEGG" id="vpy:HZI73_06955"/>
<accession>A0A8J8SJI8</accession>
<evidence type="ECO:0000313" key="1">
    <source>
        <dbReference type="EMBL" id="QUI25618.1"/>
    </source>
</evidence>
<protein>
    <submittedName>
        <fullName evidence="1">Plasmid mobilization relaxosome protein MobC</fullName>
    </submittedName>
</protein>
<dbReference type="AlphaFoldDB" id="A0A8J8SJI8"/>